<evidence type="ECO:0000313" key="2">
    <source>
        <dbReference type="Proteomes" id="UP000243374"/>
    </source>
</evidence>
<name>A0A662Z7A3_9GAMM</name>
<dbReference type="EMBL" id="FOSF01000001">
    <property type="protein sequence ID" value="SFJ74700.1"/>
    <property type="molecule type" value="Genomic_DNA"/>
</dbReference>
<dbReference type="AlphaFoldDB" id="A0A662Z7A3"/>
<proteinExistence type="predicted"/>
<protein>
    <submittedName>
        <fullName evidence="1">Uncharacterized protein</fullName>
    </submittedName>
</protein>
<dbReference type="RefSeq" id="WP_074838010.1">
    <property type="nucleotide sequence ID" value="NZ_FOSF01000001.1"/>
</dbReference>
<organism evidence="1 2">
    <name type="scientific">Succinivibrio dextrinosolvens</name>
    <dbReference type="NCBI Taxonomy" id="83771"/>
    <lineage>
        <taxon>Bacteria</taxon>
        <taxon>Pseudomonadati</taxon>
        <taxon>Pseudomonadota</taxon>
        <taxon>Gammaproteobacteria</taxon>
        <taxon>Aeromonadales</taxon>
        <taxon>Succinivibrionaceae</taxon>
        <taxon>Succinivibrio</taxon>
    </lineage>
</organism>
<dbReference type="Proteomes" id="UP000243374">
    <property type="component" value="Unassembled WGS sequence"/>
</dbReference>
<reference evidence="1 2" key="1">
    <citation type="submission" date="2016-10" db="EMBL/GenBank/DDBJ databases">
        <authorList>
            <person name="Varghese N."/>
            <person name="Submissions S."/>
        </authorList>
    </citation>
    <scope>NUCLEOTIDE SEQUENCE [LARGE SCALE GENOMIC DNA]</scope>
    <source>
        <strain evidence="1 2">22B</strain>
    </source>
</reference>
<sequence length="92" mass="11188">MKAFDFDGKCYRSMRVFCKQHGVSYQKMRRLCRHYVRAHDDPSVAARWLLGLEQFRNSEPKTFVYQQDLLRAEERNAKFRDKMSRQFVENFS</sequence>
<keyword evidence="2" id="KW-1185">Reference proteome</keyword>
<gene>
    <name evidence="1" type="ORF">SAMN04487865_1001137</name>
</gene>
<evidence type="ECO:0000313" key="1">
    <source>
        <dbReference type="EMBL" id="SFJ74700.1"/>
    </source>
</evidence>
<accession>A0A662Z7A3</accession>